<feature type="transmembrane region" description="Helical" evidence="7">
    <location>
        <begin position="63"/>
        <end position="80"/>
    </location>
</feature>
<dbReference type="NCBIfam" id="TIGR01593">
    <property type="entry name" value="holin_tox_secr"/>
    <property type="match status" value="1"/>
</dbReference>
<keyword evidence="3 7" id="KW-1133">Transmembrane helix</keyword>
<keyword evidence="2 7" id="KW-0812">Transmembrane</keyword>
<dbReference type="RefSeq" id="WP_347324859.1">
    <property type="nucleotide sequence ID" value="NZ_JBCGUH010000004.1"/>
</dbReference>
<comment type="similarity">
    <text evidence="5">Belongs to the bacteriophage holin family. Cp-1 holin subfamily.</text>
</comment>
<comment type="caution">
    <text evidence="8">The sequence shown here is derived from an EMBL/GenBank/DDBJ whole genome shotgun (WGS) entry which is preliminary data.</text>
</comment>
<accession>A0ABW4RIA9</accession>
<organism evidence="8 9">
    <name type="scientific">Paenibacillus wenxiniae</name>
    <dbReference type="NCBI Taxonomy" id="1636843"/>
    <lineage>
        <taxon>Bacteria</taxon>
        <taxon>Bacillati</taxon>
        <taxon>Bacillota</taxon>
        <taxon>Bacilli</taxon>
        <taxon>Bacillales</taxon>
        <taxon>Paenibacillaceae</taxon>
        <taxon>Paenibacillus</taxon>
    </lineage>
</organism>
<reference evidence="9" key="1">
    <citation type="journal article" date="2019" name="Int. J. Syst. Evol. Microbiol.">
        <title>The Global Catalogue of Microorganisms (GCM) 10K type strain sequencing project: providing services to taxonomists for standard genome sequencing and annotation.</title>
        <authorList>
            <consortium name="The Broad Institute Genomics Platform"/>
            <consortium name="The Broad Institute Genome Sequencing Center for Infectious Disease"/>
            <person name="Wu L."/>
            <person name="Ma J."/>
        </authorList>
    </citation>
    <scope>NUCLEOTIDE SEQUENCE [LARGE SCALE GENOMIC DNA]</scope>
    <source>
        <strain evidence="9">CCUG 54950</strain>
    </source>
</reference>
<feature type="transmembrane region" description="Helical" evidence="7">
    <location>
        <begin position="30"/>
        <end position="51"/>
    </location>
</feature>
<dbReference type="EMBL" id="JBHUEH010000014">
    <property type="protein sequence ID" value="MFD1885925.1"/>
    <property type="molecule type" value="Genomic_DNA"/>
</dbReference>
<feature type="region of interest" description="Disordered" evidence="6">
    <location>
        <begin position="132"/>
        <end position="200"/>
    </location>
</feature>
<proteinExistence type="inferred from homology"/>
<evidence type="ECO:0000256" key="2">
    <source>
        <dbReference type="ARBA" id="ARBA00022692"/>
    </source>
</evidence>
<evidence type="ECO:0000256" key="3">
    <source>
        <dbReference type="ARBA" id="ARBA00022989"/>
    </source>
</evidence>
<evidence type="ECO:0000313" key="8">
    <source>
        <dbReference type="EMBL" id="MFD1885925.1"/>
    </source>
</evidence>
<comment type="subcellular location">
    <subcellularLocation>
        <location evidence="1">Membrane</location>
        <topology evidence="1">Multi-pass membrane protein</topology>
    </subcellularLocation>
</comment>
<dbReference type="InterPro" id="IPR006480">
    <property type="entry name" value="Phage_holin_4_1"/>
</dbReference>
<keyword evidence="9" id="KW-1185">Reference proteome</keyword>
<protein>
    <submittedName>
        <fullName evidence="8">Holin family protein</fullName>
    </submittedName>
</protein>
<sequence>MGEPWPQIIKIVSTAFGGAAGYLFGGWDVLINLLLLLVVVDWLSGWAAAWMRGELKSRIGFKGIIRKVTIFVIVAIAHFIDQALGSLRYFQDAVIFFYLANELLSVIENMGKMGLPMPDVLRNAVQIFESKTAPPENPNLIEEAQPEAVKAKEEEMTAQEQPPPASVVHPSSVATTHSELAPLLPEEDQTQTNDREPEQP</sequence>
<keyword evidence="4 7" id="KW-0472">Membrane</keyword>
<evidence type="ECO:0000256" key="7">
    <source>
        <dbReference type="SAM" id="Phobius"/>
    </source>
</evidence>
<evidence type="ECO:0000256" key="6">
    <source>
        <dbReference type="SAM" id="MobiDB-lite"/>
    </source>
</evidence>
<dbReference type="Proteomes" id="UP001597233">
    <property type="component" value="Unassembled WGS sequence"/>
</dbReference>
<feature type="compositionally biased region" description="Low complexity" evidence="6">
    <location>
        <begin position="166"/>
        <end position="178"/>
    </location>
</feature>
<gene>
    <name evidence="8" type="ORF">ACFSC9_10335</name>
</gene>
<evidence type="ECO:0000313" key="9">
    <source>
        <dbReference type="Proteomes" id="UP001597233"/>
    </source>
</evidence>
<name>A0ABW4RIA9_9BACL</name>
<dbReference type="Pfam" id="PF05105">
    <property type="entry name" value="Phage_holin_4_1"/>
    <property type="match status" value="1"/>
</dbReference>
<evidence type="ECO:0000256" key="5">
    <source>
        <dbReference type="ARBA" id="ARBA00023600"/>
    </source>
</evidence>
<evidence type="ECO:0000256" key="1">
    <source>
        <dbReference type="ARBA" id="ARBA00004141"/>
    </source>
</evidence>
<evidence type="ECO:0000256" key="4">
    <source>
        <dbReference type="ARBA" id="ARBA00023136"/>
    </source>
</evidence>